<dbReference type="Gene3D" id="1.25.40.10">
    <property type="entry name" value="Tetratricopeptide repeat domain"/>
    <property type="match status" value="1"/>
</dbReference>
<protein>
    <submittedName>
        <fullName evidence="2">Uncharacterized protein</fullName>
    </submittedName>
</protein>
<reference evidence="2" key="1">
    <citation type="submission" date="2022-11" db="UniProtKB">
        <authorList>
            <consortium name="WormBaseParasite"/>
        </authorList>
    </citation>
    <scope>IDENTIFICATION</scope>
</reference>
<proteinExistence type="predicted"/>
<dbReference type="AlphaFoldDB" id="A0A915KTM7"/>
<sequence length="126" mass="14579">MKLGVRCTTPSCSNIAIVDDTESRLKALCPKCGYCSHDEMDLEESLRLMDMIKWRSEQLQNHFQSGDYCAMYDQGKRLLKLVKESILHPCNIRNVQVLDKLFDSCLQLEKFDEACDYVSQTIQAYE</sequence>
<dbReference type="InterPro" id="IPR011990">
    <property type="entry name" value="TPR-like_helical_dom_sf"/>
</dbReference>
<name>A0A915KTM7_ROMCU</name>
<dbReference type="WBParaSite" id="nRc.2.0.1.t42128-RA">
    <property type="protein sequence ID" value="nRc.2.0.1.t42128-RA"/>
    <property type="gene ID" value="nRc.2.0.1.g42128"/>
</dbReference>
<dbReference type="Proteomes" id="UP000887565">
    <property type="component" value="Unplaced"/>
</dbReference>
<evidence type="ECO:0000313" key="2">
    <source>
        <dbReference type="WBParaSite" id="nRc.2.0.1.t42128-RA"/>
    </source>
</evidence>
<organism evidence="1 2">
    <name type="scientific">Romanomermis culicivorax</name>
    <name type="common">Nematode worm</name>
    <dbReference type="NCBI Taxonomy" id="13658"/>
    <lineage>
        <taxon>Eukaryota</taxon>
        <taxon>Metazoa</taxon>
        <taxon>Ecdysozoa</taxon>
        <taxon>Nematoda</taxon>
        <taxon>Enoplea</taxon>
        <taxon>Dorylaimia</taxon>
        <taxon>Mermithida</taxon>
        <taxon>Mermithoidea</taxon>
        <taxon>Mermithidae</taxon>
        <taxon>Romanomermis</taxon>
    </lineage>
</organism>
<evidence type="ECO:0000313" key="1">
    <source>
        <dbReference type="Proteomes" id="UP000887565"/>
    </source>
</evidence>
<keyword evidence="1" id="KW-1185">Reference proteome</keyword>
<accession>A0A915KTM7</accession>